<dbReference type="EMBL" id="CM042891">
    <property type="protein sequence ID" value="KAI4302611.1"/>
    <property type="molecule type" value="Genomic_DNA"/>
</dbReference>
<keyword evidence="2" id="KW-1185">Reference proteome</keyword>
<organism evidence="1 2">
    <name type="scientific">Melastoma candidum</name>
    <dbReference type="NCBI Taxonomy" id="119954"/>
    <lineage>
        <taxon>Eukaryota</taxon>
        <taxon>Viridiplantae</taxon>
        <taxon>Streptophyta</taxon>
        <taxon>Embryophyta</taxon>
        <taxon>Tracheophyta</taxon>
        <taxon>Spermatophyta</taxon>
        <taxon>Magnoliopsida</taxon>
        <taxon>eudicotyledons</taxon>
        <taxon>Gunneridae</taxon>
        <taxon>Pentapetalae</taxon>
        <taxon>rosids</taxon>
        <taxon>malvids</taxon>
        <taxon>Myrtales</taxon>
        <taxon>Melastomataceae</taxon>
        <taxon>Melastomatoideae</taxon>
        <taxon>Melastomateae</taxon>
        <taxon>Melastoma</taxon>
    </lineage>
</organism>
<reference evidence="2" key="1">
    <citation type="journal article" date="2023" name="Front. Plant Sci.">
        <title>Chromosomal-level genome assembly of Melastoma candidum provides insights into trichome evolution.</title>
        <authorList>
            <person name="Zhong Y."/>
            <person name="Wu W."/>
            <person name="Sun C."/>
            <person name="Zou P."/>
            <person name="Liu Y."/>
            <person name="Dai S."/>
            <person name="Zhou R."/>
        </authorList>
    </citation>
    <scope>NUCLEOTIDE SEQUENCE [LARGE SCALE GENOMIC DNA]</scope>
</reference>
<name>A0ACB9KZL1_9MYRT</name>
<dbReference type="Proteomes" id="UP001057402">
    <property type="component" value="Chromosome 12"/>
</dbReference>
<protein>
    <submittedName>
        <fullName evidence="1">Uncharacterized protein</fullName>
    </submittedName>
</protein>
<evidence type="ECO:0000313" key="2">
    <source>
        <dbReference type="Proteomes" id="UP001057402"/>
    </source>
</evidence>
<sequence length="635" mass="71137">MKGGVGGGSGGVGGKRRWRCLVVGVLVLVVCSMLVPLAFLLGRFNTSSAAVFVSDQLNSATIAFRIYDKYESGARKSQPNPEKVQSDHVNDIIKKLAPNISKDVSKDIDSGSKKQAHTMMEDHSRPQVTGFPPPASVTKPGSWKSASGIDFGEELPGSRGLLVDAGKQCEVRFGSYCLWLQEHREQMKDSTVKRMKDLLFVARAYFPSIAKLSSQEKLSREMKQNIQDFERVLSESSKDSDLPPQIGGKLERMQASIAKAKSFPVDCNNVYKKLSQILDMTEDEANFHMKQSAFIYRIAVQTMPKSLHCISLRLTVDYFTSSTNDIESPLAEKYSDPDLHHVVIFSKNVLASSVVINSTVMNAKESGKIVFHVLTDKKNYFAMKLWFFRNKYKNSAVQVLNAEELGNRDEATPLPFSLPDEFRISFTGVNNFSFLTSRTEYISTFSRSHYLLPDAFPNLKKVVVLDDDVVVQRDLSALWGVSMGGKVNGAVQVCSVNLGMLRSLGQEVLDKNSCAWMSGLNLIDLQRWRELKLSQAYQRFTRQLEARSQMREAISLYATLLSFQKLIYPLDSSWVLSGLGQNYGLSAQATGKAAVLHYNGDMKPWLDLGIPKYKDYWRKYLNKDDQILSDCNMSP</sequence>
<comment type="caution">
    <text evidence="1">The sequence shown here is derived from an EMBL/GenBank/DDBJ whole genome shotgun (WGS) entry which is preliminary data.</text>
</comment>
<gene>
    <name evidence="1" type="ORF">MLD38_038335</name>
</gene>
<accession>A0ACB9KZL1</accession>
<evidence type="ECO:0000313" key="1">
    <source>
        <dbReference type="EMBL" id="KAI4302611.1"/>
    </source>
</evidence>
<proteinExistence type="predicted"/>